<proteinExistence type="predicted"/>
<accession>A0A4U0GRB1</accession>
<comment type="caution">
    <text evidence="2">The sequence shown here is derived from an EMBL/GenBank/DDBJ whole genome shotgun (WGS) entry which is preliminary data.</text>
</comment>
<dbReference type="AlphaFoldDB" id="A0A4U0GRB1"/>
<keyword evidence="3" id="KW-1185">Reference proteome</keyword>
<evidence type="ECO:0000313" key="3">
    <source>
        <dbReference type="Proteomes" id="UP000309872"/>
    </source>
</evidence>
<dbReference type="EMBL" id="SUKA01000012">
    <property type="protein sequence ID" value="TJY60132.1"/>
    <property type="molecule type" value="Genomic_DNA"/>
</dbReference>
<dbReference type="SUPFAM" id="SSF53756">
    <property type="entry name" value="UDP-Glycosyltransferase/glycogen phosphorylase"/>
    <property type="match status" value="1"/>
</dbReference>
<dbReference type="Proteomes" id="UP000309872">
    <property type="component" value="Unassembled WGS sequence"/>
</dbReference>
<dbReference type="GO" id="GO:0009103">
    <property type="term" value="P:lipopolysaccharide biosynthetic process"/>
    <property type="evidence" value="ECO:0007669"/>
    <property type="project" value="TreeGrafter"/>
</dbReference>
<organism evidence="2 3">
    <name type="scientific">Sphingobacterium alkalisoli</name>
    <dbReference type="NCBI Taxonomy" id="1874115"/>
    <lineage>
        <taxon>Bacteria</taxon>
        <taxon>Pseudomonadati</taxon>
        <taxon>Bacteroidota</taxon>
        <taxon>Sphingobacteriia</taxon>
        <taxon>Sphingobacteriales</taxon>
        <taxon>Sphingobacteriaceae</taxon>
        <taxon>Sphingobacterium</taxon>
    </lineage>
</organism>
<dbReference type="PANTHER" id="PTHR46401:SF2">
    <property type="entry name" value="GLYCOSYLTRANSFERASE WBBK-RELATED"/>
    <property type="match status" value="1"/>
</dbReference>
<sequence>MTQVGLNNASAGRKTIVVSAVNLVEAGTLAILRDCLAYLSVLAAEEDYRVVAIVFKKELAEFPHIEYIETQWPKKRWVNRLWYEYVSMKRISKALSPVYLWLSLHDTTPSVVAERRAVYCHNAYSFYKWKLNDWFFTPKIALFAIFTKYIYRTNIRKNKYLVVQQEWFRQAMSSMFGIDQQSIIVAPPNYPQRQVLIDRSFGSAPYSFIFAGSPNSHKNFECICEATDILAKQDSLPPFTVRITVSGEENNYARWLKKKWGSIPQLDFVGFLGRETLFEYYGSSNCLIFPSKVETWGLPISEFSDLHRPMLLADLPYTHETAAGSEQVAFFNPDSPTELATHMARLIQGDTSELTKVEPTDSAAPRAESWQQLFTILLHDENITDR</sequence>
<name>A0A4U0GRB1_9SPHI</name>
<keyword evidence="1 2" id="KW-0808">Transferase</keyword>
<protein>
    <submittedName>
        <fullName evidence="2">Glycosyltransferase family 4 protein</fullName>
    </submittedName>
</protein>
<dbReference type="OrthoDB" id="9801609at2"/>
<reference evidence="2 3" key="1">
    <citation type="submission" date="2019-04" db="EMBL/GenBank/DDBJ databases">
        <title>Sphingobacterium olei sp. nov., isolated from oil-contaminated soil.</title>
        <authorList>
            <person name="Liu B."/>
        </authorList>
    </citation>
    <scope>NUCLEOTIDE SEQUENCE [LARGE SCALE GENOMIC DNA]</scope>
    <source>
        <strain evidence="2 3">Y3L14</strain>
    </source>
</reference>
<dbReference type="RefSeq" id="WP_136823137.1">
    <property type="nucleotide sequence ID" value="NZ_BMJX01000012.1"/>
</dbReference>
<dbReference type="Gene3D" id="3.40.50.2000">
    <property type="entry name" value="Glycogen Phosphorylase B"/>
    <property type="match status" value="1"/>
</dbReference>
<dbReference type="GO" id="GO:0016757">
    <property type="term" value="F:glycosyltransferase activity"/>
    <property type="evidence" value="ECO:0007669"/>
    <property type="project" value="TreeGrafter"/>
</dbReference>
<dbReference type="PANTHER" id="PTHR46401">
    <property type="entry name" value="GLYCOSYLTRANSFERASE WBBK-RELATED"/>
    <property type="match status" value="1"/>
</dbReference>
<gene>
    <name evidence="2" type="ORF">FAZ19_23050</name>
</gene>
<evidence type="ECO:0000256" key="1">
    <source>
        <dbReference type="ARBA" id="ARBA00022679"/>
    </source>
</evidence>
<dbReference type="Pfam" id="PF13692">
    <property type="entry name" value="Glyco_trans_1_4"/>
    <property type="match status" value="1"/>
</dbReference>
<evidence type="ECO:0000313" key="2">
    <source>
        <dbReference type="EMBL" id="TJY60132.1"/>
    </source>
</evidence>